<dbReference type="EMBL" id="SLWW01000018">
    <property type="protein sequence ID" value="TCO69137.1"/>
    <property type="molecule type" value="Genomic_DNA"/>
</dbReference>
<dbReference type="OrthoDB" id="7183688at2"/>
<gene>
    <name evidence="1" type="ORF">EV655_11851</name>
</gene>
<keyword evidence="2" id="KW-1185">Reference proteome</keyword>
<organism evidence="1 2">
    <name type="scientific">Rhodovulum euryhalinum</name>
    <dbReference type="NCBI Taxonomy" id="35805"/>
    <lineage>
        <taxon>Bacteria</taxon>
        <taxon>Pseudomonadati</taxon>
        <taxon>Pseudomonadota</taxon>
        <taxon>Alphaproteobacteria</taxon>
        <taxon>Rhodobacterales</taxon>
        <taxon>Paracoccaceae</taxon>
        <taxon>Rhodovulum</taxon>
    </lineage>
</organism>
<accession>A0A4R2KAT6</accession>
<reference evidence="1 2" key="1">
    <citation type="submission" date="2019-03" db="EMBL/GenBank/DDBJ databases">
        <title>Genomic Encyclopedia of Type Strains, Phase IV (KMG-IV): sequencing the most valuable type-strain genomes for metagenomic binning, comparative biology and taxonomic classification.</title>
        <authorList>
            <person name="Goeker M."/>
        </authorList>
    </citation>
    <scope>NUCLEOTIDE SEQUENCE [LARGE SCALE GENOMIC DNA]</scope>
    <source>
        <strain evidence="1 2">DSM 4868</strain>
    </source>
</reference>
<sequence>MARKPALSREALEALGASRLAALIAEEASGNAAFKRRAMAALAGQSGAGAVAKLIDRRLAGLARARAFVDWDRERAFRDDLAALVASIATELAAADPAMAADRLLRFIATHEKVFERIDDSSGRIQDVYADAIDALGPVSAQMSTAETSGLPAQIMAALGESEHGYLPKAADQVIPHLPPAARAEWDADLAARIADRHAAEAGQRASGRWFHSMTEQWRQMRQALARAGGDVDQVIALEREKPEQSRDCLGIAAQLLASGRVAEALDWVRAGGTRRHIVLMGLDGEDETDASPAVHQALLEAEILTALGQVDAAQALRRQRFGETLAPALLRAHLEALPDFEDIEAEEAAFALALDHADPMAALRFFLAWPRDDLAARVVIRHRAAWSGSDWHILPPIADRLQHESPLAATILYRALLDDILARARSKAYGHAAKYLAALDRLAPDSDAAGERPTDLPSHAQYREGLHTTHGRKSGFWALVEGGVTREDPAHRSARRPRWTAE</sequence>
<name>A0A4R2KAT6_9RHOB</name>
<dbReference type="Proteomes" id="UP000295142">
    <property type="component" value="Unassembled WGS sequence"/>
</dbReference>
<dbReference type="InterPro" id="IPR049245">
    <property type="entry name" value="DUF6880"/>
</dbReference>
<dbReference type="Pfam" id="PF21810">
    <property type="entry name" value="DUF6880"/>
    <property type="match status" value="1"/>
</dbReference>
<dbReference type="AlphaFoldDB" id="A0A4R2KAT6"/>
<dbReference type="RefSeq" id="WP_132546553.1">
    <property type="nucleotide sequence ID" value="NZ_SLWW01000018.1"/>
</dbReference>
<evidence type="ECO:0000313" key="2">
    <source>
        <dbReference type="Proteomes" id="UP000295142"/>
    </source>
</evidence>
<protein>
    <submittedName>
        <fullName evidence="1">Uncharacterized protein</fullName>
    </submittedName>
</protein>
<comment type="caution">
    <text evidence="1">The sequence shown here is derived from an EMBL/GenBank/DDBJ whole genome shotgun (WGS) entry which is preliminary data.</text>
</comment>
<evidence type="ECO:0000313" key="1">
    <source>
        <dbReference type="EMBL" id="TCO69137.1"/>
    </source>
</evidence>
<proteinExistence type="predicted"/>